<comment type="subcellular location">
    <subcellularLocation>
        <location evidence="1">Cytoplasm</location>
    </subcellularLocation>
</comment>
<name>A0A4P6JUW2_KTERU</name>
<proteinExistence type="inferred from homology"/>
<keyword evidence="6" id="KW-0119">Carbohydrate metabolism</keyword>
<sequence length="251" mass="27564">MMDILFVLLRASRNVNCKGLAMFAPPVYISNRTRSARVATIFLDRDGVINENRSDYVKNWQEFRFLPGSREAIARLTQAGYRIIVCTNQAGVARGSIPASTVEDIHQRMADEIARAGGCIEKVYYCPHAKDAHCSCRKPMPGMVLRARDELGLDLSDAVFVGDSISDVRAGLAAGIHSVLVLTGLGVEQLRDHYHEANGPFLVTMNLKHAVESILQGLHVSESSQTAFKYSYASLFERAKYTDALGAVASL</sequence>
<evidence type="ECO:0000256" key="5">
    <source>
        <dbReference type="ARBA" id="ARBA00022801"/>
    </source>
</evidence>
<evidence type="ECO:0000313" key="9">
    <source>
        <dbReference type="Proteomes" id="UP000290365"/>
    </source>
</evidence>
<dbReference type="CDD" id="cd07503">
    <property type="entry name" value="HAD_HisB-N"/>
    <property type="match status" value="1"/>
</dbReference>
<dbReference type="InterPro" id="IPR006549">
    <property type="entry name" value="HAD-SF_hydro_IIIA"/>
</dbReference>
<gene>
    <name evidence="8" type="primary">gmhB</name>
    <name evidence="8" type="ORF">EPA93_25250</name>
</gene>
<dbReference type="NCBIfam" id="NF006506">
    <property type="entry name" value="PRK08942.1"/>
    <property type="match status" value="1"/>
</dbReference>
<evidence type="ECO:0000256" key="2">
    <source>
        <dbReference type="ARBA" id="ARBA00005628"/>
    </source>
</evidence>
<dbReference type="NCBIfam" id="TIGR01656">
    <property type="entry name" value="Histidinol-ppas"/>
    <property type="match status" value="1"/>
</dbReference>
<evidence type="ECO:0000313" key="8">
    <source>
        <dbReference type="EMBL" id="QBD79110.1"/>
    </source>
</evidence>
<reference evidence="8 9" key="1">
    <citation type="submission" date="2019-01" db="EMBL/GenBank/DDBJ databases">
        <title>Ktedonosporobacter rubrisoli SCAWS-G2.</title>
        <authorList>
            <person name="Huang Y."/>
            <person name="Yan B."/>
        </authorList>
    </citation>
    <scope>NUCLEOTIDE SEQUENCE [LARGE SCALE GENOMIC DNA]</scope>
    <source>
        <strain evidence="8 9">SCAWS-G2</strain>
    </source>
</reference>
<dbReference type="Gene3D" id="3.40.50.1000">
    <property type="entry name" value="HAD superfamily/HAD-like"/>
    <property type="match status" value="1"/>
</dbReference>
<evidence type="ECO:0000256" key="3">
    <source>
        <dbReference type="ARBA" id="ARBA00022490"/>
    </source>
</evidence>
<keyword evidence="5 8" id="KW-0378">Hydrolase</keyword>
<keyword evidence="9" id="KW-1185">Reference proteome</keyword>
<dbReference type="PANTHER" id="PTHR42891">
    <property type="entry name" value="D-GLYCERO-BETA-D-MANNO-HEPTOSE-1,7-BISPHOSPHATE 7-PHOSPHATASE"/>
    <property type="match status" value="1"/>
</dbReference>
<dbReference type="GO" id="GO:0046872">
    <property type="term" value="F:metal ion binding"/>
    <property type="evidence" value="ECO:0007669"/>
    <property type="project" value="UniProtKB-KW"/>
</dbReference>
<keyword evidence="4" id="KW-0479">Metal-binding</keyword>
<protein>
    <recommendedName>
        <fullName evidence="7">D,D-heptose 1,7-bisphosphate phosphatase</fullName>
    </recommendedName>
</protein>
<dbReference type="SUPFAM" id="SSF56784">
    <property type="entry name" value="HAD-like"/>
    <property type="match status" value="1"/>
</dbReference>
<dbReference type="Proteomes" id="UP000290365">
    <property type="component" value="Chromosome"/>
</dbReference>
<dbReference type="GO" id="GO:0016791">
    <property type="term" value="F:phosphatase activity"/>
    <property type="evidence" value="ECO:0007669"/>
    <property type="project" value="InterPro"/>
</dbReference>
<keyword evidence="3" id="KW-0963">Cytoplasm</keyword>
<evidence type="ECO:0000256" key="1">
    <source>
        <dbReference type="ARBA" id="ARBA00004496"/>
    </source>
</evidence>
<dbReference type="KEGG" id="kbs:EPA93_25250"/>
<dbReference type="OrthoDB" id="9801899at2"/>
<dbReference type="EMBL" id="CP035758">
    <property type="protein sequence ID" value="QBD79110.1"/>
    <property type="molecule type" value="Genomic_DNA"/>
</dbReference>
<dbReference type="InterPro" id="IPR023214">
    <property type="entry name" value="HAD_sf"/>
</dbReference>
<dbReference type="InterPro" id="IPR036412">
    <property type="entry name" value="HAD-like_sf"/>
</dbReference>
<dbReference type="PANTHER" id="PTHR42891:SF1">
    <property type="entry name" value="D-GLYCERO-BETA-D-MANNO-HEPTOSE-1,7-BISPHOSPHATE 7-PHOSPHATASE"/>
    <property type="match status" value="1"/>
</dbReference>
<organism evidence="8 9">
    <name type="scientific">Ktedonosporobacter rubrisoli</name>
    <dbReference type="NCBI Taxonomy" id="2509675"/>
    <lineage>
        <taxon>Bacteria</taxon>
        <taxon>Bacillati</taxon>
        <taxon>Chloroflexota</taxon>
        <taxon>Ktedonobacteria</taxon>
        <taxon>Ktedonobacterales</taxon>
        <taxon>Ktedonosporobacteraceae</taxon>
        <taxon>Ktedonosporobacter</taxon>
    </lineage>
</organism>
<evidence type="ECO:0000256" key="6">
    <source>
        <dbReference type="ARBA" id="ARBA00023277"/>
    </source>
</evidence>
<dbReference type="AlphaFoldDB" id="A0A4P6JUW2"/>
<dbReference type="GO" id="GO:0005737">
    <property type="term" value="C:cytoplasm"/>
    <property type="evidence" value="ECO:0007669"/>
    <property type="project" value="UniProtKB-SubCell"/>
</dbReference>
<evidence type="ECO:0000256" key="7">
    <source>
        <dbReference type="ARBA" id="ARBA00031828"/>
    </source>
</evidence>
<dbReference type="NCBIfam" id="TIGR01662">
    <property type="entry name" value="HAD-SF-IIIA"/>
    <property type="match status" value="1"/>
</dbReference>
<comment type="similarity">
    <text evidence="2">Belongs to the GmhB family.</text>
</comment>
<dbReference type="InterPro" id="IPR006543">
    <property type="entry name" value="Histidinol-phos"/>
</dbReference>
<dbReference type="Pfam" id="PF13242">
    <property type="entry name" value="Hydrolase_like"/>
    <property type="match status" value="1"/>
</dbReference>
<evidence type="ECO:0000256" key="4">
    <source>
        <dbReference type="ARBA" id="ARBA00022723"/>
    </source>
</evidence>
<dbReference type="GO" id="GO:0005975">
    <property type="term" value="P:carbohydrate metabolic process"/>
    <property type="evidence" value="ECO:0007669"/>
    <property type="project" value="InterPro"/>
</dbReference>
<accession>A0A4P6JUW2</accession>
<dbReference type="InterPro" id="IPR004446">
    <property type="entry name" value="Heptose_bisP_phosphatase"/>
</dbReference>